<dbReference type="Gene3D" id="1.20.5.390">
    <property type="entry name" value="L1 transposable element, trimerization domain"/>
    <property type="match status" value="1"/>
</dbReference>
<protein>
    <recommendedName>
        <fullName evidence="8">L1 transposable element RRM domain-containing protein</fullName>
    </recommendedName>
</protein>
<evidence type="ECO:0000259" key="5">
    <source>
        <dbReference type="Pfam" id="PF17490"/>
    </source>
</evidence>
<keyword evidence="7" id="KW-1185">Reference proteome</keyword>
<feature type="domain" description="L1 transposable element RRM" evidence="4">
    <location>
        <begin position="138"/>
        <end position="234"/>
    </location>
</feature>
<evidence type="ECO:0008006" key="8">
    <source>
        <dbReference type="Google" id="ProtNLM"/>
    </source>
</evidence>
<gene>
    <name evidence="6" type="ORF">mMyoMyo1_010585</name>
</gene>
<accession>A0A7J7Z4K2</accession>
<dbReference type="Pfam" id="PF17490">
    <property type="entry name" value="Tnp_22_dsRBD"/>
    <property type="match status" value="1"/>
</dbReference>
<feature type="compositionally biased region" description="Basic and acidic residues" evidence="3">
    <location>
        <begin position="10"/>
        <end position="22"/>
    </location>
</feature>
<keyword evidence="2" id="KW-0175">Coiled coil</keyword>
<evidence type="ECO:0000256" key="2">
    <source>
        <dbReference type="SAM" id="Coils"/>
    </source>
</evidence>
<feature type="region of interest" description="Disordered" evidence="3">
    <location>
        <begin position="1"/>
        <end position="30"/>
    </location>
</feature>
<dbReference type="FunFam" id="3.30.70.1820:FF:000002">
    <property type="entry name" value="LINE-1 retrotransposable element ORF1 protein"/>
    <property type="match status" value="1"/>
</dbReference>
<dbReference type="Proteomes" id="UP000527355">
    <property type="component" value="Unassembled WGS sequence"/>
</dbReference>
<dbReference type="PANTHER" id="PTHR11505">
    <property type="entry name" value="L1 TRANSPOSABLE ELEMENT-RELATED"/>
    <property type="match status" value="1"/>
</dbReference>
<feature type="coiled-coil region" evidence="2">
    <location>
        <begin position="45"/>
        <end position="121"/>
    </location>
</feature>
<evidence type="ECO:0000313" key="7">
    <source>
        <dbReference type="Proteomes" id="UP000527355"/>
    </source>
</evidence>
<evidence type="ECO:0000256" key="1">
    <source>
        <dbReference type="ARBA" id="ARBA00061640"/>
    </source>
</evidence>
<dbReference type="InterPro" id="IPR042566">
    <property type="entry name" value="L1_C"/>
</dbReference>
<sequence>MVKQRTNPNMREKQASSEKEVNEMEAMEASNLSEKEFRVMVIRWMKKMEDQFNNMCRNQEEMKKNQEEMKRNQEEMKNDITAIKNSIESINSRLEEAEDRISELEDKVEKNTQTEQLLEKKIKKQEESLRELWNNAKRNNILIIGVPEGEETEQGIENLFEKIVTENFPDIGRKKLTQIQEAHRVPNKMNPKRPTPRHIIIKLANTNDKARILKAARERQKVTYKGSPIRLATDFSTETHQARREWNEIYKVMQRKGLNPRILYPARLSIKIEGQIRSFTDKNGLREFITTKPAMQEMLQGLL</sequence>
<dbReference type="Gene3D" id="3.30.70.1820">
    <property type="entry name" value="L1 transposable element, RRM domain"/>
    <property type="match status" value="1"/>
</dbReference>
<evidence type="ECO:0000256" key="3">
    <source>
        <dbReference type="SAM" id="MobiDB-lite"/>
    </source>
</evidence>
<comment type="caution">
    <text evidence="6">The sequence shown here is derived from an EMBL/GenBank/DDBJ whole genome shotgun (WGS) entry which is preliminary data.</text>
</comment>
<evidence type="ECO:0000313" key="6">
    <source>
        <dbReference type="EMBL" id="KAF6369203.1"/>
    </source>
</evidence>
<dbReference type="InterPro" id="IPR043636">
    <property type="entry name" value="L1_RRM_dom"/>
</dbReference>
<reference evidence="6 7" key="1">
    <citation type="journal article" date="2020" name="Nature">
        <title>Six reference-quality genomes reveal evolution of bat adaptations.</title>
        <authorList>
            <person name="Jebb D."/>
            <person name="Huang Z."/>
            <person name="Pippel M."/>
            <person name="Hughes G.M."/>
            <person name="Lavrichenko K."/>
            <person name="Devanna P."/>
            <person name="Winkler S."/>
            <person name="Jermiin L.S."/>
            <person name="Skirmuntt E.C."/>
            <person name="Katzourakis A."/>
            <person name="Burkitt-Gray L."/>
            <person name="Ray D.A."/>
            <person name="Sullivan K.A.M."/>
            <person name="Roscito J.G."/>
            <person name="Kirilenko B.M."/>
            <person name="Davalos L.M."/>
            <person name="Corthals A.P."/>
            <person name="Power M.L."/>
            <person name="Jones G."/>
            <person name="Ransome R.D."/>
            <person name="Dechmann D.K.N."/>
            <person name="Locatelli A.G."/>
            <person name="Puechmaille S.J."/>
            <person name="Fedrigo O."/>
            <person name="Jarvis E.D."/>
            <person name="Hiller M."/>
            <person name="Vernes S.C."/>
            <person name="Myers E.W."/>
            <person name="Teeling E.C."/>
        </authorList>
    </citation>
    <scope>NUCLEOTIDE SEQUENCE [LARGE SCALE GENOMIC DNA]</scope>
    <source>
        <strain evidence="6">MMyoMyo1</strain>
        <tissue evidence="6">Flight muscle</tissue>
    </source>
</reference>
<name>A0A7J7Z4K2_MYOMY</name>
<dbReference type="InterPro" id="IPR004244">
    <property type="entry name" value="Transposase_22"/>
</dbReference>
<proteinExistence type="inferred from homology"/>
<dbReference type="Gene3D" id="3.30.250.20">
    <property type="entry name" value="L1 transposable element, C-terminal domain"/>
    <property type="match status" value="1"/>
</dbReference>
<feature type="domain" description="L1 transposable element dsRBD-like" evidence="5">
    <location>
        <begin position="238"/>
        <end position="300"/>
    </location>
</feature>
<comment type="similarity">
    <text evidence="1">Belongs to the transposase 22 family.</text>
</comment>
<dbReference type="EMBL" id="JABWUV010000003">
    <property type="protein sequence ID" value="KAF6369203.1"/>
    <property type="molecule type" value="Genomic_DNA"/>
</dbReference>
<evidence type="ECO:0000259" key="4">
    <source>
        <dbReference type="Pfam" id="PF02994"/>
    </source>
</evidence>
<dbReference type="AlphaFoldDB" id="A0A7J7Z4K2"/>
<organism evidence="6 7">
    <name type="scientific">Myotis myotis</name>
    <name type="common">Greater mouse-eared bat</name>
    <name type="synonym">Vespertilio myotis</name>
    <dbReference type="NCBI Taxonomy" id="51298"/>
    <lineage>
        <taxon>Eukaryota</taxon>
        <taxon>Metazoa</taxon>
        <taxon>Chordata</taxon>
        <taxon>Craniata</taxon>
        <taxon>Vertebrata</taxon>
        <taxon>Euteleostomi</taxon>
        <taxon>Mammalia</taxon>
        <taxon>Eutheria</taxon>
        <taxon>Laurasiatheria</taxon>
        <taxon>Chiroptera</taxon>
        <taxon>Yangochiroptera</taxon>
        <taxon>Vespertilionidae</taxon>
        <taxon>Myotis</taxon>
    </lineage>
</organism>
<dbReference type="InterPro" id="IPR035300">
    <property type="entry name" value="L1_dsRBD"/>
</dbReference>
<dbReference type="Pfam" id="PF02994">
    <property type="entry name" value="Transposase_22"/>
    <property type="match status" value="1"/>
</dbReference>